<name>A0A8T9C974_9HELO</name>
<keyword evidence="3" id="KW-1185">Reference proteome</keyword>
<dbReference type="Pfam" id="PF26163">
    <property type="entry name" value="mS26"/>
    <property type="match status" value="1"/>
</dbReference>
<dbReference type="EMBL" id="QGMK01000699">
    <property type="protein sequence ID" value="TVY80364.1"/>
    <property type="molecule type" value="Genomic_DNA"/>
</dbReference>
<dbReference type="Proteomes" id="UP000469558">
    <property type="component" value="Unassembled WGS sequence"/>
</dbReference>
<evidence type="ECO:0000313" key="3">
    <source>
        <dbReference type="Proteomes" id="UP000469558"/>
    </source>
</evidence>
<reference evidence="2 3" key="1">
    <citation type="submission" date="2018-05" db="EMBL/GenBank/DDBJ databases">
        <title>Genome sequencing and assembly of the regulated plant pathogen Lachnellula willkommii and related sister species for the development of diagnostic species identification markers.</title>
        <authorList>
            <person name="Giroux E."/>
            <person name="Bilodeau G."/>
        </authorList>
    </citation>
    <scope>NUCLEOTIDE SEQUENCE [LARGE SCALE GENOMIC DNA]</scope>
    <source>
        <strain evidence="2 3">CBS 268.59</strain>
    </source>
</reference>
<dbReference type="AlphaFoldDB" id="A0A8T9C974"/>
<protein>
    <submittedName>
        <fullName evidence="2">Uncharacterized protein</fullName>
    </submittedName>
</protein>
<organism evidence="2 3">
    <name type="scientific">Lachnellula suecica</name>
    <dbReference type="NCBI Taxonomy" id="602035"/>
    <lineage>
        <taxon>Eukaryota</taxon>
        <taxon>Fungi</taxon>
        <taxon>Dikarya</taxon>
        <taxon>Ascomycota</taxon>
        <taxon>Pezizomycotina</taxon>
        <taxon>Leotiomycetes</taxon>
        <taxon>Helotiales</taxon>
        <taxon>Lachnaceae</taxon>
        <taxon>Lachnellula</taxon>
    </lineage>
</organism>
<accession>A0A8T9C974</accession>
<dbReference type="OrthoDB" id="5223508at2759"/>
<evidence type="ECO:0000256" key="1">
    <source>
        <dbReference type="SAM" id="MobiDB-lite"/>
    </source>
</evidence>
<feature type="region of interest" description="Disordered" evidence="1">
    <location>
        <begin position="132"/>
        <end position="157"/>
    </location>
</feature>
<dbReference type="CDD" id="cd23703">
    <property type="entry name" value="mS26_PET12"/>
    <property type="match status" value="1"/>
</dbReference>
<sequence>MPPALPASQLRAVPRFRCLNATNLRPFSSSTPLSAIQPENPKFIEIPTTLQPQRLPKLDIKGVLPPPRNIFPNRGPPKSARFFKKTIRLPKKEAAPANDYEAWKRKIAANRRENLVEGIKTLKTRKYWAEKNVSDRSKKSSEERARVFNAPQREDERLTNPTITQATNTLQRSVPDPRREERVLAKAARVKAKEAMREEARKNALHTLYMHARSFITTEEQLDEEIEAIFVPKPFKGSNSDNIWEASGSPPTVQDMLTVVNHNQKVAAQYHQGPAPLTGKRMQKIAEELTGGKMDR</sequence>
<gene>
    <name evidence="2" type="ORF">LSUE1_G007868</name>
</gene>
<dbReference type="InterPro" id="IPR058940">
    <property type="entry name" value="mS26_fungi"/>
</dbReference>
<proteinExistence type="predicted"/>
<comment type="caution">
    <text evidence="2">The sequence shown here is derived from an EMBL/GenBank/DDBJ whole genome shotgun (WGS) entry which is preliminary data.</text>
</comment>
<evidence type="ECO:0000313" key="2">
    <source>
        <dbReference type="EMBL" id="TVY80364.1"/>
    </source>
</evidence>